<dbReference type="InterPro" id="IPR014729">
    <property type="entry name" value="Rossmann-like_a/b/a_fold"/>
</dbReference>
<evidence type="ECO:0000256" key="3">
    <source>
        <dbReference type="SAM" id="MobiDB-lite"/>
    </source>
</evidence>
<sequence>MTRHAGVLVFAELSAGELDDAGKGILAEGRRLATTLGTSWAAGCFAAAGGAAQEAFRRAGVPDLVEIDGPPGLADLPEAQAEALVDAARALGAKVILLAHTDQGASLAPVMAARLSAAIFTEAVSYGRDFAGLTLRRQALGAQVVEQRIWTDAARDASCGEGAVTPLVLTMSRRALSAVVPPGTPRGEARRTSRTARVDATGEGARVTERIPPDPQTVDVAEAQVIFTAGKGCDRGTFEAMCELARLVGASVGVTRPVYDLGWTGFERMIGQTGKTVVPRLYFAWGISGSMHHVGGITESRRIVCMNLDPKAAIFPSADEGFVADVREVLPRVLAHVHAAVDSREVKR</sequence>
<evidence type="ECO:0000259" key="5">
    <source>
        <dbReference type="Pfam" id="PF01012"/>
    </source>
</evidence>
<name>A0ABN6MXC9_9BACT</name>
<dbReference type="SUPFAM" id="SSF52402">
    <property type="entry name" value="Adenine nucleotide alpha hydrolases-like"/>
    <property type="match status" value="1"/>
</dbReference>
<dbReference type="InterPro" id="IPR001308">
    <property type="entry name" value="ETF_a/FixB"/>
</dbReference>
<dbReference type="Proteomes" id="UP001162891">
    <property type="component" value="Chromosome"/>
</dbReference>
<organism evidence="6 7">
    <name type="scientific">Anaeromyxobacter oryzae</name>
    <dbReference type="NCBI Taxonomy" id="2918170"/>
    <lineage>
        <taxon>Bacteria</taxon>
        <taxon>Pseudomonadati</taxon>
        <taxon>Myxococcota</taxon>
        <taxon>Myxococcia</taxon>
        <taxon>Myxococcales</taxon>
        <taxon>Cystobacterineae</taxon>
        <taxon>Anaeromyxobacteraceae</taxon>
        <taxon>Anaeromyxobacter</taxon>
    </lineage>
</organism>
<dbReference type="InterPro" id="IPR029035">
    <property type="entry name" value="DHS-like_NAD/FAD-binding_dom"/>
</dbReference>
<feature type="domain" description="Electron transfer flavoprotein alpha/beta-subunit N-terminal" evidence="5">
    <location>
        <begin position="7"/>
        <end position="166"/>
    </location>
</feature>
<reference evidence="7" key="1">
    <citation type="journal article" date="2022" name="Int. J. Syst. Evol. Microbiol.">
        <title>Anaeromyxobacter oryzae sp. nov., Anaeromyxobacter diazotrophicus sp. nov. and Anaeromyxobacter paludicola sp. nov., isolated from paddy soils.</title>
        <authorList>
            <person name="Itoh H."/>
            <person name="Xu Z."/>
            <person name="Mise K."/>
            <person name="Masuda Y."/>
            <person name="Ushijima N."/>
            <person name="Hayakawa C."/>
            <person name="Shiratori Y."/>
            <person name="Senoo K."/>
        </authorList>
    </citation>
    <scope>NUCLEOTIDE SEQUENCE [LARGE SCALE GENOMIC DNA]</scope>
    <source>
        <strain evidence="7">Red232</strain>
    </source>
</reference>
<dbReference type="RefSeq" id="WP_248354520.1">
    <property type="nucleotide sequence ID" value="NZ_AP025591.1"/>
</dbReference>
<feature type="region of interest" description="Disordered" evidence="3">
    <location>
        <begin position="179"/>
        <end position="213"/>
    </location>
</feature>
<evidence type="ECO:0000256" key="1">
    <source>
        <dbReference type="ARBA" id="ARBA00005817"/>
    </source>
</evidence>
<evidence type="ECO:0000259" key="4">
    <source>
        <dbReference type="Pfam" id="PF00766"/>
    </source>
</evidence>
<gene>
    <name evidence="6" type="ORF">AMOR_45660</name>
</gene>
<comment type="similarity">
    <text evidence="1">Belongs to the ETF alpha-subunit/FixB family.</text>
</comment>
<keyword evidence="2" id="KW-0249">Electron transport</keyword>
<feature type="domain" description="Electron transfer flavoprotein alpha subunit C-terminal" evidence="4">
    <location>
        <begin position="219"/>
        <end position="297"/>
    </location>
</feature>
<evidence type="ECO:0000256" key="2">
    <source>
        <dbReference type="ARBA" id="ARBA00022982"/>
    </source>
</evidence>
<keyword evidence="2" id="KW-0813">Transport</keyword>
<proteinExistence type="inferred from homology"/>
<dbReference type="PANTHER" id="PTHR43153:SF1">
    <property type="entry name" value="ELECTRON TRANSFER FLAVOPROTEIN SUBUNIT ALPHA, MITOCHONDRIAL"/>
    <property type="match status" value="1"/>
</dbReference>
<dbReference type="InterPro" id="IPR014731">
    <property type="entry name" value="ETF_asu_C"/>
</dbReference>
<protein>
    <submittedName>
        <fullName evidence="6">Electron transfer flavoprotein subunit alpha</fullName>
    </submittedName>
</protein>
<keyword evidence="7" id="KW-1185">Reference proteome</keyword>
<evidence type="ECO:0000313" key="7">
    <source>
        <dbReference type="Proteomes" id="UP001162891"/>
    </source>
</evidence>
<dbReference type="Gene3D" id="3.40.50.620">
    <property type="entry name" value="HUPs"/>
    <property type="match status" value="1"/>
</dbReference>
<dbReference type="Pfam" id="PF01012">
    <property type="entry name" value="ETF"/>
    <property type="match status" value="1"/>
</dbReference>
<accession>A0ABN6MXC9</accession>
<dbReference type="SUPFAM" id="SSF52467">
    <property type="entry name" value="DHS-like NAD/FAD-binding domain"/>
    <property type="match status" value="1"/>
</dbReference>
<dbReference type="InterPro" id="IPR014730">
    <property type="entry name" value="ETF_a/b_N"/>
</dbReference>
<dbReference type="Pfam" id="PF00766">
    <property type="entry name" value="ETF_alpha"/>
    <property type="match status" value="1"/>
</dbReference>
<evidence type="ECO:0000313" key="6">
    <source>
        <dbReference type="EMBL" id="BDG05570.1"/>
    </source>
</evidence>
<dbReference type="Gene3D" id="3.40.50.1220">
    <property type="entry name" value="TPP-binding domain"/>
    <property type="match status" value="1"/>
</dbReference>
<dbReference type="EMBL" id="AP025591">
    <property type="protein sequence ID" value="BDG05570.1"/>
    <property type="molecule type" value="Genomic_DNA"/>
</dbReference>
<dbReference type="PANTHER" id="PTHR43153">
    <property type="entry name" value="ELECTRON TRANSFER FLAVOPROTEIN ALPHA"/>
    <property type="match status" value="1"/>
</dbReference>